<dbReference type="InterPro" id="IPR050789">
    <property type="entry name" value="Diverse_Enzym_Activities"/>
</dbReference>
<dbReference type="STRING" id="2070753.A0A3A2ZJW2"/>
<gene>
    <name evidence="4" type="ORF">PHISCL_05988</name>
</gene>
<keyword evidence="5" id="KW-1185">Reference proteome</keyword>
<protein>
    <submittedName>
        <fullName evidence="4">Beta-lactamase</fullName>
    </submittedName>
</protein>
<dbReference type="GO" id="GO:0016787">
    <property type="term" value="F:hydrolase activity"/>
    <property type="evidence" value="ECO:0007669"/>
    <property type="project" value="UniProtKB-KW"/>
</dbReference>
<dbReference type="OrthoDB" id="428260at2759"/>
<feature type="domain" description="Beta-lactamase-related" evidence="3">
    <location>
        <begin position="2"/>
        <end position="260"/>
    </location>
</feature>
<accession>A0A3A2ZJW2</accession>
<dbReference type="InterPro" id="IPR001466">
    <property type="entry name" value="Beta-lactam-related"/>
</dbReference>
<dbReference type="SUPFAM" id="SSF56601">
    <property type="entry name" value="beta-lactamase/transpeptidase-like"/>
    <property type="match status" value="1"/>
</dbReference>
<dbReference type="PANTHER" id="PTHR43283">
    <property type="entry name" value="BETA-LACTAMASE-RELATED"/>
    <property type="match status" value="1"/>
</dbReference>
<dbReference type="Proteomes" id="UP000266188">
    <property type="component" value="Unassembled WGS sequence"/>
</dbReference>
<evidence type="ECO:0000313" key="4">
    <source>
        <dbReference type="EMBL" id="RJE21687.1"/>
    </source>
</evidence>
<comment type="similarity">
    <text evidence="1">Belongs to the class-A beta-lactamase family.</text>
</comment>
<evidence type="ECO:0000313" key="5">
    <source>
        <dbReference type="Proteomes" id="UP000266188"/>
    </source>
</evidence>
<keyword evidence="2" id="KW-0378">Hydrolase</keyword>
<evidence type="ECO:0000259" key="3">
    <source>
        <dbReference type="Pfam" id="PF00144"/>
    </source>
</evidence>
<dbReference type="Gene3D" id="3.40.710.10">
    <property type="entry name" value="DD-peptidase/beta-lactamase superfamily"/>
    <property type="match status" value="1"/>
</dbReference>
<dbReference type="InterPro" id="IPR012338">
    <property type="entry name" value="Beta-lactam/transpept-like"/>
</dbReference>
<dbReference type="Pfam" id="PF00144">
    <property type="entry name" value="Beta-lactamase"/>
    <property type="match status" value="1"/>
</dbReference>
<dbReference type="AlphaFoldDB" id="A0A3A2ZJW2"/>
<reference evidence="5" key="1">
    <citation type="submission" date="2017-02" db="EMBL/GenBank/DDBJ databases">
        <authorList>
            <person name="Tafer H."/>
            <person name="Lopandic K."/>
        </authorList>
    </citation>
    <scope>NUCLEOTIDE SEQUENCE [LARGE SCALE GENOMIC DNA]</scope>
    <source>
        <strain evidence="5">CBS 366.77</strain>
    </source>
</reference>
<proteinExistence type="inferred from homology"/>
<comment type="caution">
    <text evidence="4">The sequence shown here is derived from an EMBL/GenBank/DDBJ whole genome shotgun (WGS) entry which is preliminary data.</text>
</comment>
<dbReference type="PANTHER" id="PTHR43283:SF17">
    <property type="entry name" value="(LOVD), PUTATIVE (AFU_ORTHOLOGUE AFUA_5G00920)-RELATED"/>
    <property type="match status" value="1"/>
</dbReference>
<evidence type="ECO:0000256" key="2">
    <source>
        <dbReference type="ARBA" id="ARBA00022801"/>
    </source>
</evidence>
<name>A0A3A2ZJW2_9EURO</name>
<evidence type="ECO:0000256" key="1">
    <source>
        <dbReference type="ARBA" id="ARBA00009009"/>
    </source>
</evidence>
<sequence length="288" mass="31413">MLCHTAGFVYDTSSPLLHEWSKYHGRKAHTFCGSIAGYELPLLFQPGTAWAYGAGLDWAGKLIEHVTGSTLGDYMQDNIWSKLGATSTTFHPEKRPDSLPPLLAMGNRKSVGQGVKSVSQGDIILESPVQDDLGGIGLYSTPTDFMKLLTALLQGGGPLLSNASVDLLFSPQLSEITRTAMPKLLGKQMRRLLGIKDVNDVDQADHCLGGTVTLKDIPGRRTRETVNWSGLPNLHWWVDRKTGVAAALFTQLLPLGDAAVTDLTIELEKALYRNIRLQRGHLNGNARL</sequence>
<dbReference type="EMBL" id="MVGC01000212">
    <property type="protein sequence ID" value="RJE21687.1"/>
    <property type="molecule type" value="Genomic_DNA"/>
</dbReference>
<organism evidence="4 5">
    <name type="scientific">Aspergillus sclerotialis</name>
    <dbReference type="NCBI Taxonomy" id="2070753"/>
    <lineage>
        <taxon>Eukaryota</taxon>
        <taxon>Fungi</taxon>
        <taxon>Dikarya</taxon>
        <taxon>Ascomycota</taxon>
        <taxon>Pezizomycotina</taxon>
        <taxon>Eurotiomycetes</taxon>
        <taxon>Eurotiomycetidae</taxon>
        <taxon>Eurotiales</taxon>
        <taxon>Aspergillaceae</taxon>
        <taxon>Aspergillus</taxon>
        <taxon>Aspergillus subgen. Polypaecilum</taxon>
    </lineage>
</organism>